<feature type="compositionally biased region" description="Polar residues" evidence="1">
    <location>
        <begin position="267"/>
        <end position="278"/>
    </location>
</feature>
<feature type="compositionally biased region" description="Acidic residues" evidence="1">
    <location>
        <begin position="72"/>
        <end position="89"/>
    </location>
</feature>
<dbReference type="Gramene" id="GBG71116">
    <property type="protein sequence ID" value="GBG71116"/>
    <property type="gene ID" value="CBR_g8414"/>
</dbReference>
<evidence type="ECO:0008006" key="4">
    <source>
        <dbReference type="Google" id="ProtNLM"/>
    </source>
</evidence>
<dbReference type="Proteomes" id="UP000265515">
    <property type="component" value="Unassembled WGS sequence"/>
</dbReference>
<feature type="compositionally biased region" description="Polar residues" evidence="1">
    <location>
        <begin position="26"/>
        <end position="42"/>
    </location>
</feature>
<reference evidence="2 3" key="1">
    <citation type="journal article" date="2018" name="Cell">
        <title>The Chara Genome: Secondary Complexity and Implications for Plant Terrestrialization.</title>
        <authorList>
            <person name="Nishiyama T."/>
            <person name="Sakayama H."/>
            <person name="Vries J.D."/>
            <person name="Buschmann H."/>
            <person name="Saint-Marcoux D."/>
            <person name="Ullrich K.K."/>
            <person name="Haas F.B."/>
            <person name="Vanderstraeten L."/>
            <person name="Becker D."/>
            <person name="Lang D."/>
            <person name="Vosolsobe S."/>
            <person name="Rombauts S."/>
            <person name="Wilhelmsson P.K.I."/>
            <person name="Janitza P."/>
            <person name="Kern R."/>
            <person name="Heyl A."/>
            <person name="Rumpler F."/>
            <person name="Villalobos L.I.A.C."/>
            <person name="Clay J.M."/>
            <person name="Skokan R."/>
            <person name="Toyoda A."/>
            <person name="Suzuki Y."/>
            <person name="Kagoshima H."/>
            <person name="Schijlen E."/>
            <person name="Tajeshwar N."/>
            <person name="Catarino B."/>
            <person name="Hetherington A.J."/>
            <person name="Saltykova A."/>
            <person name="Bonnot C."/>
            <person name="Breuninger H."/>
            <person name="Symeonidi A."/>
            <person name="Radhakrishnan G.V."/>
            <person name="Van Nieuwerburgh F."/>
            <person name="Deforce D."/>
            <person name="Chang C."/>
            <person name="Karol K.G."/>
            <person name="Hedrich R."/>
            <person name="Ulvskov P."/>
            <person name="Glockner G."/>
            <person name="Delwiche C.F."/>
            <person name="Petrasek J."/>
            <person name="Van de Peer Y."/>
            <person name="Friml J."/>
            <person name="Beilby M."/>
            <person name="Dolan L."/>
            <person name="Kohara Y."/>
            <person name="Sugano S."/>
            <person name="Fujiyama A."/>
            <person name="Delaux P.-M."/>
            <person name="Quint M."/>
            <person name="TheiBen G."/>
            <person name="Hagemann M."/>
            <person name="Harholt J."/>
            <person name="Dunand C."/>
            <person name="Zachgo S."/>
            <person name="Langdale J."/>
            <person name="Maumus F."/>
            <person name="Straeten D.V.D."/>
            <person name="Gould S.B."/>
            <person name="Rensing S.A."/>
        </authorList>
    </citation>
    <scope>NUCLEOTIDE SEQUENCE [LARGE SCALE GENOMIC DNA]</scope>
    <source>
        <strain evidence="2 3">S276</strain>
    </source>
</reference>
<proteinExistence type="predicted"/>
<protein>
    <recommendedName>
        <fullName evidence="4">Myb-like domain-containing protein</fullName>
    </recommendedName>
</protein>
<comment type="caution">
    <text evidence="2">The sequence shown here is derived from an EMBL/GenBank/DDBJ whole genome shotgun (WGS) entry which is preliminary data.</text>
</comment>
<dbReference type="AlphaFoldDB" id="A0A388KM41"/>
<feature type="region of interest" description="Disordered" evidence="1">
    <location>
        <begin position="258"/>
        <end position="312"/>
    </location>
</feature>
<gene>
    <name evidence="2" type="ORF">CBR_g8414</name>
</gene>
<dbReference type="EMBL" id="BFEA01000141">
    <property type="protein sequence ID" value="GBG71116.1"/>
    <property type="molecule type" value="Genomic_DNA"/>
</dbReference>
<name>A0A388KM41_CHABU</name>
<sequence>MRDEWQWSPQCRQPSHAMHAGLSAPSPMSVTRSAAEPSSSMGDVQVEDMEEGWPVHNATASAGGLQGPSFGGEEDELVGDDEVEGDGGDIDGQNSDNAQEDGDNASVGQRDGGENVVGPQSSKRANKQGGKDGAAKNKKQNIPWTLDERIALSRLMAEDDALMADADGQHRFKRSKDRYESAEDCRKKWQGMLAAAKLILDKCENASGKPSYWDMTLEERKAELVPLGFEKPLWEAMEWKLNRPSIKCDKTLASENLPGNAGGNLTSGGPAQLSSGRSASDGKATEDSNQAAKIRRTNTGKSRMDDTMSGGTTLSRAMEDATRSYDEGLDKAAATLAKATSEAGSAIAAKIGDVADAMRGGNNVLEMLVGVLARRGGGGNNAAYERMDTDPSAR</sequence>
<accession>A0A388KM41</accession>
<keyword evidence="3" id="KW-1185">Reference proteome</keyword>
<evidence type="ECO:0000256" key="1">
    <source>
        <dbReference type="SAM" id="MobiDB-lite"/>
    </source>
</evidence>
<organism evidence="2 3">
    <name type="scientific">Chara braunii</name>
    <name type="common">Braun's stonewort</name>
    <dbReference type="NCBI Taxonomy" id="69332"/>
    <lineage>
        <taxon>Eukaryota</taxon>
        <taxon>Viridiplantae</taxon>
        <taxon>Streptophyta</taxon>
        <taxon>Charophyceae</taxon>
        <taxon>Charales</taxon>
        <taxon>Characeae</taxon>
        <taxon>Chara</taxon>
    </lineage>
</organism>
<feature type="region of interest" description="Disordered" evidence="1">
    <location>
        <begin position="1"/>
        <end position="141"/>
    </location>
</feature>
<evidence type="ECO:0000313" key="3">
    <source>
        <dbReference type="Proteomes" id="UP000265515"/>
    </source>
</evidence>
<evidence type="ECO:0000313" key="2">
    <source>
        <dbReference type="EMBL" id="GBG71116.1"/>
    </source>
</evidence>